<proteinExistence type="predicted"/>
<dbReference type="Gene3D" id="3.40.50.720">
    <property type="entry name" value="NAD(P)-binding Rossmann-like Domain"/>
    <property type="match status" value="1"/>
</dbReference>
<accession>A0A1F6MRL5</accession>
<gene>
    <name evidence="2" type="ORF">A3G00_02545</name>
</gene>
<organism evidence="2 3">
    <name type="scientific">Candidatus Magasanikbacteria bacterium RIFCSPLOWO2_12_FULL_43_12</name>
    <dbReference type="NCBI Taxonomy" id="1798692"/>
    <lineage>
        <taxon>Bacteria</taxon>
        <taxon>Candidatus Magasanikiibacteriota</taxon>
    </lineage>
</organism>
<dbReference type="InterPro" id="IPR052515">
    <property type="entry name" value="Gfo/Idh/MocA_Oxidoreductase"/>
</dbReference>
<dbReference type="GO" id="GO:0000166">
    <property type="term" value="F:nucleotide binding"/>
    <property type="evidence" value="ECO:0007669"/>
    <property type="project" value="InterPro"/>
</dbReference>
<dbReference type="PANTHER" id="PTHR43249:SF1">
    <property type="entry name" value="D-GLUCOSIDE 3-DEHYDROGENASE"/>
    <property type="match status" value="1"/>
</dbReference>
<sequence length="330" mass="36706">MSKIKTRGRVKKYRAAIIGAGRIGSGFDNSRTAAVATHAHAFKNNPRVELVGFFDIQPEKARAAAKKWSVLAYKNLNDLLADKPDLISICTPDADHYPTLLKVLSSKPRLIICEKPLTANIRQARLVAEKIVKMNIPILVNYSRRFDSTIQKCRLDIKKKKYGKVISAVGVYNKGLLHTGSHLIDFARYLFGDVLDCQALNAIFDYHRNDPSVGGWLKLEDCPSLNLVVGDSRYYEIFEMDILLEKARLRFTNFGSVLAVQKIAKDKSYPEFSVLGRPKETAVKLNRAAVGLAGNAVNFLDKKVDLLCAGQDALKTQIVCGDLLKGLKNK</sequence>
<feature type="domain" description="Gfo/Idh/MocA-like oxidoreductase N-terminal" evidence="1">
    <location>
        <begin position="14"/>
        <end position="141"/>
    </location>
</feature>
<dbReference type="InterPro" id="IPR036291">
    <property type="entry name" value="NAD(P)-bd_dom_sf"/>
</dbReference>
<comment type="caution">
    <text evidence="2">The sequence shown here is derived from an EMBL/GenBank/DDBJ whole genome shotgun (WGS) entry which is preliminary data.</text>
</comment>
<evidence type="ECO:0000313" key="2">
    <source>
        <dbReference type="EMBL" id="OGH74309.1"/>
    </source>
</evidence>
<dbReference type="PANTHER" id="PTHR43249">
    <property type="entry name" value="UDP-N-ACETYL-2-AMINO-2-DEOXY-D-GLUCURONATE OXIDASE"/>
    <property type="match status" value="1"/>
</dbReference>
<dbReference type="Gene3D" id="3.30.360.10">
    <property type="entry name" value="Dihydrodipicolinate Reductase, domain 2"/>
    <property type="match status" value="1"/>
</dbReference>
<evidence type="ECO:0000313" key="3">
    <source>
        <dbReference type="Proteomes" id="UP000178347"/>
    </source>
</evidence>
<reference evidence="2 3" key="1">
    <citation type="journal article" date="2016" name="Nat. Commun.">
        <title>Thousands of microbial genomes shed light on interconnected biogeochemical processes in an aquifer system.</title>
        <authorList>
            <person name="Anantharaman K."/>
            <person name="Brown C.T."/>
            <person name="Hug L.A."/>
            <person name="Sharon I."/>
            <person name="Castelle C.J."/>
            <person name="Probst A.J."/>
            <person name="Thomas B.C."/>
            <person name="Singh A."/>
            <person name="Wilkins M.J."/>
            <person name="Karaoz U."/>
            <person name="Brodie E.L."/>
            <person name="Williams K.H."/>
            <person name="Hubbard S.S."/>
            <person name="Banfield J.F."/>
        </authorList>
    </citation>
    <scope>NUCLEOTIDE SEQUENCE [LARGE SCALE GENOMIC DNA]</scope>
</reference>
<evidence type="ECO:0000259" key="1">
    <source>
        <dbReference type="Pfam" id="PF01408"/>
    </source>
</evidence>
<dbReference type="STRING" id="1798692.A3G00_02545"/>
<dbReference type="AlphaFoldDB" id="A0A1F6MRL5"/>
<protein>
    <recommendedName>
        <fullName evidence="1">Gfo/Idh/MocA-like oxidoreductase N-terminal domain-containing protein</fullName>
    </recommendedName>
</protein>
<dbReference type="EMBL" id="MFQN01000019">
    <property type="protein sequence ID" value="OGH74309.1"/>
    <property type="molecule type" value="Genomic_DNA"/>
</dbReference>
<dbReference type="InterPro" id="IPR000683">
    <property type="entry name" value="Gfo/Idh/MocA-like_OxRdtase_N"/>
</dbReference>
<dbReference type="Pfam" id="PF01408">
    <property type="entry name" value="GFO_IDH_MocA"/>
    <property type="match status" value="1"/>
</dbReference>
<name>A0A1F6MRL5_9BACT</name>
<dbReference type="SUPFAM" id="SSF51735">
    <property type="entry name" value="NAD(P)-binding Rossmann-fold domains"/>
    <property type="match status" value="1"/>
</dbReference>
<dbReference type="Proteomes" id="UP000178347">
    <property type="component" value="Unassembled WGS sequence"/>
</dbReference>